<organism evidence="2 3">
    <name type="scientific">Pseudoalteromonas marina</name>
    <dbReference type="NCBI Taxonomy" id="267375"/>
    <lineage>
        <taxon>Bacteria</taxon>
        <taxon>Pseudomonadati</taxon>
        <taxon>Pseudomonadota</taxon>
        <taxon>Gammaproteobacteria</taxon>
        <taxon>Alteromonadales</taxon>
        <taxon>Pseudoalteromonadaceae</taxon>
        <taxon>Pseudoalteromonas</taxon>
    </lineage>
</organism>
<comment type="caution">
    <text evidence="2">The sequence shown here is derived from an EMBL/GenBank/DDBJ whole genome shotgun (WGS) entry which is preliminary data.</text>
</comment>
<dbReference type="Proteomes" id="UP001177212">
    <property type="component" value="Unassembled WGS sequence"/>
</dbReference>
<gene>
    <name evidence="2" type="ORF">Q8W34_00480</name>
</gene>
<sequence length="56" mass="6440">MNSLVLMSLDISEFFDSLNFTINYIDYFMLISIFVVSIFINKKSALNKNNTPEVLA</sequence>
<reference evidence="2" key="1">
    <citation type="submission" date="2023-07" db="EMBL/GenBank/DDBJ databases">
        <title>Genome content predicts the carbon catabolic preferences of heterotrophic bacteria.</title>
        <authorList>
            <person name="Gralka M."/>
        </authorList>
    </citation>
    <scope>NUCLEOTIDE SEQUENCE</scope>
    <source>
        <strain evidence="2">4G09</strain>
    </source>
</reference>
<evidence type="ECO:0000256" key="1">
    <source>
        <dbReference type="SAM" id="Phobius"/>
    </source>
</evidence>
<evidence type="ECO:0000313" key="2">
    <source>
        <dbReference type="EMBL" id="MDP2563089.1"/>
    </source>
</evidence>
<keyword evidence="1" id="KW-0472">Membrane</keyword>
<protein>
    <submittedName>
        <fullName evidence="2">Uncharacterized protein</fullName>
    </submittedName>
</protein>
<keyword evidence="1" id="KW-1133">Transmembrane helix</keyword>
<dbReference type="EMBL" id="JAUYVT010000001">
    <property type="protein sequence ID" value="MDP2563089.1"/>
    <property type="molecule type" value="Genomic_DNA"/>
</dbReference>
<feature type="transmembrane region" description="Helical" evidence="1">
    <location>
        <begin position="20"/>
        <end position="40"/>
    </location>
</feature>
<proteinExistence type="predicted"/>
<accession>A0ABT9F8J3</accession>
<dbReference type="RefSeq" id="WP_006794092.1">
    <property type="nucleotide sequence ID" value="NZ_AHCB03000005.1"/>
</dbReference>
<keyword evidence="1" id="KW-0812">Transmembrane</keyword>
<keyword evidence="3" id="KW-1185">Reference proteome</keyword>
<name>A0ABT9F8J3_9GAMM</name>
<evidence type="ECO:0000313" key="3">
    <source>
        <dbReference type="Proteomes" id="UP001177212"/>
    </source>
</evidence>